<sequence length="67" mass="7617">MKNAYRKKLDRAATLIREVFTDLESDESADFDAYGSRLDDLAGELEDLLLEDEDKAEDDMRGGDDDE</sequence>
<evidence type="ECO:0000313" key="2">
    <source>
        <dbReference type="EMBL" id="SNS02454.1"/>
    </source>
</evidence>
<evidence type="ECO:0000313" key="3">
    <source>
        <dbReference type="Proteomes" id="UP000198324"/>
    </source>
</evidence>
<keyword evidence="3" id="KW-1185">Reference proteome</keyword>
<dbReference type="Proteomes" id="UP000198324">
    <property type="component" value="Unassembled WGS sequence"/>
</dbReference>
<reference evidence="2 3" key="1">
    <citation type="submission" date="2017-06" db="EMBL/GenBank/DDBJ databases">
        <authorList>
            <person name="Kim H.J."/>
            <person name="Triplett B.A."/>
        </authorList>
    </citation>
    <scope>NUCLEOTIDE SEQUENCE [LARGE SCALE GENOMIC DNA]</scope>
    <source>
        <strain evidence="2 3">DSM 13116</strain>
    </source>
</reference>
<protein>
    <submittedName>
        <fullName evidence="2">Uncharacterized protein</fullName>
    </submittedName>
</protein>
<feature type="compositionally biased region" description="Basic and acidic residues" evidence="1">
    <location>
        <begin position="58"/>
        <end position="67"/>
    </location>
</feature>
<dbReference type="RefSeq" id="WP_089274602.1">
    <property type="nucleotide sequence ID" value="NZ_FZOC01000004.1"/>
</dbReference>
<feature type="region of interest" description="Disordered" evidence="1">
    <location>
        <begin position="48"/>
        <end position="67"/>
    </location>
</feature>
<evidence type="ECO:0000256" key="1">
    <source>
        <dbReference type="SAM" id="MobiDB-lite"/>
    </source>
</evidence>
<accession>A0A239B5G2</accession>
<organism evidence="2 3">
    <name type="scientific">Humidesulfovibrio mexicanus</name>
    <dbReference type="NCBI Taxonomy" id="147047"/>
    <lineage>
        <taxon>Bacteria</taxon>
        <taxon>Pseudomonadati</taxon>
        <taxon>Thermodesulfobacteriota</taxon>
        <taxon>Desulfovibrionia</taxon>
        <taxon>Desulfovibrionales</taxon>
        <taxon>Desulfovibrionaceae</taxon>
        <taxon>Humidesulfovibrio</taxon>
    </lineage>
</organism>
<feature type="compositionally biased region" description="Acidic residues" evidence="1">
    <location>
        <begin position="48"/>
        <end position="57"/>
    </location>
</feature>
<name>A0A239B5G2_9BACT</name>
<dbReference type="AlphaFoldDB" id="A0A239B5G2"/>
<gene>
    <name evidence="2" type="ORF">SAMN04488503_2407</name>
</gene>
<dbReference type="EMBL" id="FZOC01000004">
    <property type="protein sequence ID" value="SNS02454.1"/>
    <property type="molecule type" value="Genomic_DNA"/>
</dbReference>
<proteinExistence type="predicted"/>